<feature type="transmembrane region" description="Helical" evidence="6">
    <location>
        <begin position="55"/>
        <end position="77"/>
    </location>
</feature>
<keyword evidence="9" id="KW-1185">Reference proteome</keyword>
<name>A0A4U3KZV9_9BACT</name>
<dbReference type="PANTHER" id="PTHR33545">
    <property type="entry name" value="UPF0750 MEMBRANE PROTEIN YITT-RELATED"/>
    <property type="match status" value="1"/>
</dbReference>
<dbReference type="InterPro" id="IPR051461">
    <property type="entry name" value="UPF0750_membrane"/>
</dbReference>
<evidence type="ECO:0000256" key="1">
    <source>
        <dbReference type="ARBA" id="ARBA00004651"/>
    </source>
</evidence>
<reference evidence="8 9" key="1">
    <citation type="submission" date="2019-05" db="EMBL/GenBank/DDBJ databases">
        <title>Panacibacter sp. strain 17mud1-8 Genome sequencing and assembly.</title>
        <authorList>
            <person name="Chhetri G."/>
        </authorList>
    </citation>
    <scope>NUCLEOTIDE SEQUENCE [LARGE SCALE GENOMIC DNA]</scope>
    <source>
        <strain evidence="8 9">17mud1-8</strain>
    </source>
</reference>
<keyword evidence="3 6" id="KW-0812">Transmembrane</keyword>
<sequence>MKNVRKIHLPIHFKDLLLMTVGVIMAGFALESFLVPNKFFDGGVSGISLLIHEIYHVPLPVVLVIANLPFIVMSSYVINKEFAVKMFVCVVLLGVCFAYFPYPKVIVDKPLVSVFGGFFLGVGIGLTIRAGSVLDGIEVLGMYTGKRSSFSVTEIVFAINVIIFLIAALKFGIQTSLYSMLTYFTASKTVDYVVEGIEEYTGVTIISSRSEIVKDKLVNELGRGITVYKGERGYLPGNFEVHNDTDIIFTVITRLEMRKLKNLLHDIDPNAFIFANTIKEASGGILRRRSRH</sequence>
<evidence type="ECO:0000256" key="5">
    <source>
        <dbReference type="ARBA" id="ARBA00023136"/>
    </source>
</evidence>
<feature type="transmembrane region" description="Helical" evidence="6">
    <location>
        <begin position="84"/>
        <end position="102"/>
    </location>
</feature>
<feature type="transmembrane region" description="Helical" evidence="6">
    <location>
        <begin position="114"/>
        <end position="134"/>
    </location>
</feature>
<dbReference type="EMBL" id="SZQL01000011">
    <property type="protein sequence ID" value="TKK67439.1"/>
    <property type="molecule type" value="Genomic_DNA"/>
</dbReference>
<dbReference type="CDD" id="cd16380">
    <property type="entry name" value="YitT_C"/>
    <property type="match status" value="1"/>
</dbReference>
<comment type="caution">
    <text evidence="8">The sequence shown here is derived from an EMBL/GenBank/DDBJ whole genome shotgun (WGS) entry which is preliminary data.</text>
</comment>
<dbReference type="Gene3D" id="3.30.70.120">
    <property type="match status" value="1"/>
</dbReference>
<feature type="transmembrane region" description="Helical" evidence="6">
    <location>
        <begin position="155"/>
        <end position="173"/>
    </location>
</feature>
<evidence type="ECO:0000256" key="3">
    <source>
        <dbReference type="ARBA" id="ARBA00022692"/>
    </source>
</evidence>
<evidence type="ECO:0000256" key="4">
    <source>
        <dbReference type="ARBA" id="ARBA00022989"/>
    </source>
</evidence>
<gene>
    <name evidence="8" type="ORF">FC093_14165</name>
</gene>
<evidence type="ECO:0000259" key="7">
    <source>
        <dbReference type="Pfam" id="PF10035"/>
    </source>
</evidence>
<proteinExistence type="predicted"/>
<evidence type="ECO:0000313" key="9">
    <source>
        <dbReference type="Proteomes" id="UP000305848"/>
    </source>
</evidence>
<feature type="transmembrane region" description="Helical" evidence="6">
    <location>
        <begin position="16"/>
        <end position="35"/>
    </location>
</feature>
<organism evidence="8 9">
    <name type="scientific">Ilyomonas limi</name>
    <dbReference type="NCBI Taxonomy" id="2575867"/>
    <lineage>
        <taxon>Bacteria</taxon>
        <taxon>Pseudomonadati</taxon>
        <taxon>Bacteroidota</taxon>
        <taxon>Chitinophagia</taxon>
        <taxon>Chitinophagales</taxon>
        <taxon>Chitinophagaceae</taxon>
        <taxon>Ilyomonas</taxon>
    </lineage>
</organism>
<accession>A0A4U3KZV9</accession>
<dbReference type="InterPro" id="IPR019264">
    <property type="entry name" value="DUF2179"/>
</dbReference>
<dbReference type="InterPro" id="IPR015867">
    <property type="entry name" value="N-reg_PII/ATP_PRibTrfase_C"/>
</dbReference>
<dbReference type="PANTHER" id="PTHR33545:SF3">
    <property type="entry name" value="UPF0750 MEMBRANE PROTEIN YQFU"/>
    <property type="match status" value="1"/>
</dbReference>
<dbReference type="GO" id="GO:0005886">
    <property type="term" value="C:plasma membrane"/>
    <property type="evidence" value="ECO:0007669"/>
    <property type="project" value="UniProtKB-SubCell"/>
</dbReference>
<comment type="subcellular location">
    <subcellularLocation>
        <location evidence="1">Cell membrane</location>
        <topology evidence="1">Multi-pass membrane protein</topology>
    </subcellularLocation>
</comment>
<feature type="domain" description="DUF2179" evidence="7">
    <location>
        <begin position="223"/>
        <end position="283"/>
    </location>
</feature>
<dbReference type="InterPro" id="IPR003740">
    <property type="entry name" value="YitT"/>
</dbReference>
<keyword evidence="2" id="KW-1003">Cell membrane</keyword>
<dbReference type="Proteomes" id="UP000305848">
    <property type="component" value="Unassembled WGS sequence"/>
</dbReference>
<evidence type="ECO:0000256" key="6">
    <source>
        <dbReference type="SAM" id="Phobius"/>
    </source>
</evidence>
<protein>
    <submittedName>
        <fullName evidence="8">YitT family protein</fullName>
    </submittedName>
</protein>
<keyword evidence="4 6" id="KW-1133">Transmembrane helix</keyword>
<evidence type="ECO:0000313" key="8">
    <source>
        <dbReference type="EMBL" id="TKK67439.1"/>
    </source>
</evidence>
<keyword evidence="5 6" id="KW-0472">Membrane</keyword>
<evidence type="ECO:0000256" key="2">
    <source>
        <dbReference type="ARBA" id="ARBA00022475"/>
    </source>
</evidence>
<dbReference type="AlphaFoldDB" id="A0A4U3KZV9"/>
<dbReference type="Pfam" id="PF10035">
    <property type="entry name" value="DUF2179"/>
    <property type="match status" value="1"/>
</dbReference>
<dbReference type="PIRSF" id="PIRSF006483">
    <property type="entry name" value="Membrane_protein_YitT"/>
    <property type="match status" value="1"/>
</dbReference>
<dbReference type="RefSeq" id="WP_137262455.1">
    <property type="nucleotide sequence ID" value="NZ_SZQL01000011.1"/>
</dbReference>
<dbReference type="OrthoDB" id="265478at2"/>
<dbReference type="Pfam" id="PF02588">
    <property type="entry name" value="YitT_membrane"/>
    <property type="match status" value="1"/>
</dbReference>